<dbReference type="SUPFAM" id="SSF69118">
    <property type="entry name" value="AhpD-like"/>
    <property type="match status" value="1"/>
</dbReference>
<dbReference type="OrthoDB" id="657225at2"/>
<evidence type="ECO:0000259" key="1">
    <source>
        <dbReference type="Pfam" id="PF02627"/>
    </source>
</evidence>
<name>A0A1I4Y143_PSUAM</name>
<keyword evidence="2" id="KW-0575">Peroxidase</keyword>
<protein>
    <submittedName>
        <fullName evidence="2">Alkylhydroperoxidase AhpD family core domain-containing protein</fullName>
    </submittedName>
</protein>
<gene>
    <name evidence="2" type="ORF">SAMN05216207_1012115</name>
</gene>
<dbReference type="InterPro" id="IPR003779">
    <property type="entry name" value="CMD-like"/>
</dbReference>
<keyword evidence="2" id="KW-0560">Oxidoreductase</keyword>
<evidence type="ECO:0000313" key="3">
    <source>
        <dbReference type="Proteomes" id="UP000199614"/>
    </source>
</evidence>
<dbReference type="Pfam" id="PF02627">
    <property type="entry name" value="CMD"/>
    <property type="match status" value="1"/>
</dbReference>
<dbReference type="InterPro" id="IPR029032">
    <property type="entry name" value="AhpD-like"/>
</dbReference>
<dbReference type="PANTHER" id="PTHR34846">
    <property type="entry name" value="4-CARBOXYMUCONOLACTONE DECARBOXYLASE FAMILY PROTEIN (AFU_ORTHOLOGUE AFUA_6G11590)"/>
    <property type="match status" value="1"/>
</dbReference>
<dbReference type="PANTHER" id="PTHR34846:SF10">
    <property type="entry name" value="CYTOPLASMIC PROTEIN"/>
    <property type="match status" value="1"/>
</dbReference>
<accession>A0A1I4Y143</accession>
<dbReference type="AlphaFoldDB" id="A0A1I4Y143"/>
<organism evidence="2 3">
    <name type="scientific">Pseudonocardia ammonioxydans</name>
    <dbReference type="NCBI Taxonomy" id="260086"/>
    <lineage>
        <taxon>Bacteria</taxon>
        <taxon>Bacillati</taxon>
        <taxon>Actinomycetota</taxon>
        <taxon>Actinomycetes</taxon>
        <taxon>Pseudonocardiales</taxon>
        <taxon>Pseudonocardiaceae</taxon>
        <taxon>Pseudonocardia</taxon>
    </lineage>
</organism>
<dbReference type="Gene3D" id="1.20.1290.10">
    <property type="entry name" value="AhpD-like"/>
    <property type="match status" value="1"/>
</dbReference>
<dbReference type="RefSeq" id="WP_093342653.1">
    <property type="nucleotide sequence ID" value="NZ_FOUY01000012.1"/>
</dbReference>
<dbReference type="EMBL" id="FOUY01000012">
    <property type="protein sequence ID" value="SFN31736.1"/>
    <property type="molecule type" value="Genomic_DNA"/>
</dbReference>
<feature type="domain" description="Carboxymuconolactone decarboxylase-like" evidence="1">
    <location>
        <begin position="51"/>
        <end position="124"/>
    </location>
</feature>
<keyword evidence="3" id="KW-1185">Reference proteome</keyword>
<proteinExistence type="predicted"/>
<dbReference type="GO" id="GO:0051920">
    <property type="term" value="F:peroxiredoxin activity"/>
    <property type="evidence" value="ECO:0007669"/>
    <property type="project" value="InterPro"/>
</dbReference>
<dbReference type="STRING" id="260086.SAMN05216207_1012115"/>
<evidence type="ECO:0000313" key="2">
    <source>
        <dbReference type="EMBL" id="SFN31736.1"/>
    </source>
</evidence>
<dbReference type="Proteomes" id="UP000199614">
    <property type="component" value="Unassembled WGS sequence"/>
</dbReference>
<sequence>MSRIPAVPDADAGVLGRLVYRLARRRFGSLPQPFAVARHHRRIFWASLVSELGWDRAATLLPAGVRELAVYRTATVVGCSWCVDFGTMLQRLSGLDVERLAHIDEHATSPLYTPAERLAIAYADAMTAQPMTVTDEQVAELEREFGRAGLVELTQMIAVENMRGRANHALGITDQGFDAACAVRWSGETVS</sequence>
<reference evidence="2 3" key="1">
    <citation type="submission" date="2016-10" db="EMBL/GenBank/DDBJ databases">
        <authorList>
            <person name="de Groot N.N."/>
        </authorList>
    </citation>
    <scope>NUCLEOTIDE SEQUENCE [LARGE SCALE GENOMIC DNA]</scope>
    <source>
        <strain evidence="2 3">CGMCC 4.1877</strain>
    </source>
</reference>